<dbReference type="EMBL" id="MFAF01000118">
    <property type="protein sequence ID" value="OGD72506.1"/>
    <property type="molecule type" value="Genomic_DNA"/>
</dbReference>
<protein>
    <recommendedName>
        <fullName evidence="4">Potassium channel domain-containing protein</fullName>
    </recommendedName>
</protein>
<feature type="transmembrane region" description="Helical" evidence="1">
    <location>
        <begin position="308"/>
        <end position="329"/>
    </location>
</feature>
<dbReference type="Proteomes" id="UP000177187">
    <property type="component" value="Unassembled WGS sequence"/>
</dbReference>
<keyword evidence="1" id="KW-1133">Transmembrane helix</keyword>
<gene>
    <name evidence="2" type="ORF">A2Y64_03150</name>
</gene>
<dbReference type="AlphaFoldDB" id="A0A1F5EYY8"/>
<name>A0A1F5EYY8_9BACT</name>
<evidence type="ECO:0000313" key="2">
    <source>
        <dbReference type="EMBL" id="OGD72506.1"/>
    </source>
</evidence>
<keyword evidence="1" id="KW-0472">Membrane</keyword>
<organism evidence="2 3">
    <name type="scientific">Candidatus Coatesbacteria bacterium RBG_13_66_14</name>
    <dbReference type="NCBI Taxonomy" id="1817816"/>
    <lineage>
        <taxon>Bacteria</taxon>
        <taxon>Candidatus Coatesiibacteriota</taxon>
    </lineage>
</organism>
<comment type="caution">
    <text evidence="2">The sequence shown here is derived from an EMBL/GenBank/DDBJ whole genome shotgun (WGS) entry which is preliminary data.</text>
</comment>
<evidence type="ECO:0000313" key="3">
    <source>
        <dbReference type="Proteomes" id="UP000177187"/>
    </source>
</evidence>
<feature type="transmembrane region" description="Helical" evidence="1">
    <location>
        <begin position="279"/>
        <end position="302"/>
    </location>
</feature>
<feature type="transmembrane region" description="Helical" evidence="1">
    <location>
        <begin position="193"/>
        <end position="212"/>
    </location>
</feature>
<proteinExistence type="predicted"/>
<feature type="transmembrane region" description="Helical" evidence="1">
    <location>
        <begin position="218"/>
        <end position="240"/>
    </location>
</feature>
<keyword evidence="1" id="KW-0812">Transmembrane</keyword>
<evidence type="ECO:0008006" key="4">
    <source>
        <dbReference type="Google" id="ProtNLM"/>
    </source>
</evidence>
<sequence>MEDPDRLRSRAALIEGENPASAAVYYLQAAELLAGAGDGDGADRASLEALHPAGLGDPALLADALDSLRRGHIGGDRSDAERRALIQKLLGVAGRLEDARAHRSASRVRHLAWETEHELARRRARAGGLKPTLRCLALWLWRVFAGYGERPLRLLAAAGGTVYLFGVLYIGLNLLAVQLNVLPAVTTPNIYDLLGYFGISLAAFVGNGFAYASDAAGWILVSLEAVIGWVVMVSFVTVIARRLFPGAPRRPAPPPRRGALHRLWGLVTGDGERPWRLGLAALVITVVFAALFVAVNYFALLMRAPPQILYYEIYTPVGYLGMSFAALFGDGFRFAAGAFGWILVSLETVLGWLLTLALVAVTAGRFFRRAPGPGMED</sequence>
<feature type="transmembrane region" description="Helical" evidence="1">
    <location>
        <begin position="341"/>
        <end position="367"/>
    </location>
</feature>
<feature type="transmembrane region" description="Helical" evidence="1">
    <location>
        <begin position="154"/>
        <end position="181"/>
    </location>
</feature>
<accession>A0A1F5EYY8</accession>
<reference evidence="2 3" key="1">
    <citation type="journal article" date="2016" name="Nat. Commun.">
        <title>Thousands of microbial genomes shed light on interconnected biogeochemical processes in an aquifer system.</title>
        <authorList>
            <person name="Anantharaman K."/>
            <person name="Brown C.T."/>
            <person name="Hug L.A."/>
            <person name="Sharon I."/>
            <person name="Castelle C.J."/>
            <person name="Probst A.J."/>
            <person name="Thomas B.C."/>
            <person name="Singh A."/>
            <person name="Wilkins M.J."/>
            <person name="Karaoz U."/>
            <person name="Brodie E.L."/>
            <person name="Williams K.H."/>
            <person name="Hubbard S.S."/>
            <person name="Banfield J.F."/>
        </authorList>
    </citation>
    <scope>NUCLEOTIDE SEQUENCE [LARGE SCALE GENOMIC DNA]</scope>
</reference>
<evidence type="ECO:0000256" key="1">
    <source>
        <dbReference type="SAM" id="Phobius"/>
    </source>
</evidence>